<dbReference type="Proteomes" id="UP001357485">
    <property type="component" value="Unassembled WGS sequence"/>
</dbReference>
<dbReference type="CDD" id="cd01898">
    <property type="entry name" value="Obg"/>
    <property type="match status" value="1"/>
</dbReference>
<feature type="compositionally biased region" description="Polar residues" evidence="3">
    <location>
        <begin position="144"/>
        <end position="154"/>
    </location>
</feature>
<dbReference type="InterPro" id="IPR031167">
    <property type="entry name" value="G_OBG"/>
</dbReference>
<organism evidence="6 7">
    <name type="scientific">Cryomyces antarcticus</name>
    <dbReference type="NCBI Taxonomy" id="329879"/>
    <lineage>
        <taxon>Eukaryota</taxon>
        <taxon>Fungi</taxon>
        <taxon>Dikarya</taxon>
        <taxon>Ascomycota</taxon>
        <taxon>Pezizomycotina</taxon>
        <taxon>Dothideomycetes</taxon>
        <taxon>Dothideomycetes incertae sedis</taxon>
        <taxon>Cryomyces</taxon>
    </lineage>
</organism>
<dbReference type="Pfam" id="PF01018">
    <property type="entry name" value="GTP1_OBG"/>
    <property type="match status" value="2"/>
</dbReference>
<evidence type="ECO:0000256" key="3">
    <source>
        <dbReference type="SAM" id="MobiDB-lite"/>
    </source>
</evidence>
<dbReference type="EC" id="1.14.11.27" evidence="6"/>
<keyword evidence="1" id="KW-0547">Nucleotide-binding</keyword>
<dbReference type="PROSITE" id="PS51883">
    <property type="entry name" value="OBG"/>
    <property type="match status" value="1"/>
</dbReference>
<evidence type="ECO:0000313" key="6">
    <source>
        <dbReference type="EMBL" id="KAK5256910.1"/>
    </source>
</evidence>
<evidence type="ECO:0000256" key="1">
    <source>
        <dbReference type="ARBA" id="ARBA00022741"/>
    </source>
</evidence>
<evidence type="ECO:0000313" key="7">
    <source>
        <dbReference type="Proteomes" id="UP001357485"/>
    </source>
</evidence>
<dbReference type="Pfam" id="PF01926">
    <property type="entry name" value="MMR_HSR1"/>
    <property type="match status" value="1"/>
</dbReference>
<sequence>MTSPLPCRCGRLTLPPPPPLLYGSPLLHNALVAPVPQTFLHPRRPAPQPTQEAEAAAQDDLAAAAAEDLLSDCVGDLLGRDDDLDSVSATERSRVIVIPLMSPARLCHVNGTLTPFLYPFLTEQCLRLIKQSLRSPARRCNLYSTATTSTTSQDPLPAPPAATSPSEHEEPADLSHLDPSPESYSLTPFTDHCTLQLNAGAGGHGCVAFLREKYIAAGPANGGDGGSGGNVYIQAVRGETSLHKLARRGILKAGRGKNGQGKGQGGERGDDLLVTVPVGTVVREIWRQDPVADEEERYARERGSFFGADSSEEPAAEGESKQGQWRRDKWLLYPGALPSSFTTAEFPALPRPRKSNLTMSQPQAPIRLDLDKPMEAPMLLAAGAMGGLGNPHFVTRSIPRPKFATKGEVGMRLQLQLELKLLADVGLVGLPNAGKSTLLRAITNSRARVGNWAFTTLQPNIGTVVLDNHKGRPGLRSLTKYGEPRTSFSIADIPGLIEDAHLDKGLGLGFLRHIERAAVLAFVIDLSAGDAVAALQGLWNEVGQYESLRDRNLNAETETRIETENGLVKWKPMGSGSISPAFDDDDDISTHDPSEPVMLDADSARELPPLSLPPISAKPWFVVATKADLPETRENFVALQAYLKAVAEAEVEHPSKRKNAWRKNLHAVPISAIKAEGVSRIPEVVVQLLDE</sequence>
<dbReference type="InterPro" id="IPR006073">
    <property type="entry name" value="GTP-bd"/>
</dbReference>
<feature type="domain" description="Obg" evidence="5">
    <location>
        <begin position="187"/>
        <end position="422"/>
    </location>
</feature>
<accession>A0ABR0LZ16</accession>
<dbReference type="PANTHER" id="PTHR11702:SF31">
    <property type="entry name" value="MITOCHONDRIAL RIBOSOME-ASSOCIATED GTPASE 2"/>
    <property type="match status" value="1"/>
</dbReference>
<keyword evidence="2" id="KW-0342">GTP-binding</keyword>
<reference evidence="6 7" key="1">
    <citation type="submission" date="2023-08" db="EMBL/GenBank/DDBJ databases">
        <title>Black Yeasts Isolated from many extreme environments.</title>
        <authorList>
            <person name="Coleine C."/>
            <person name="Stajich J.E."/>
            <person name="Selbmann L."/>
        </authorList>
    </citation>
    <scope>NUCLEOTIDE SEQUENCE [LARGE SCALE GENOMIC DNA]</scope>
    <source>
        <strain evidence="6 7">CCFEE 536</strain>
    </source>
</reference>
<dbReference type="EMBL" id="JAVRRA010008355">
    <property type="protein sequence ID" value="KAK5256910.1"/>
    <property type="molecule type" value="Genomic_DNA"/>
</dbReference>
<gene>
    <name evidence="6" type="primary">MTG2</name>
    <name evidence="6" type="ORF">LTR16_002102</name>
</gene>
<dbReference type="PROSITE" id="PS51710">
    <property type="entry name" value="G_OBG"/>
    <property type="match status" value="1"/>
</dbReference>
<dbReference type="SUPFAM" id="SSF82051">
    <property type="entry name" value="Obg GTP-binding protein N-terminal domain"/>
    <property type="match status" value="1"/>
</dbReference>
<dbReference type="PANTHER" id="PTHR11702">
    <property type="entry name" value="DEVELOPMENTALLY REGULATED GTP-BINDING PROTEIN-RELATED"/>
    <property type="match status" value="1"/>
</dbReference>
<dbReference type="PRINTS" id="PR00326">
    <property type="entry name" value="GTP1OBG"/>
</dbReference>
<dbReference type="InterPro" id="IPR027417">
    <property type="entry name" value="P-loop_NTPase"/>
</dbReference>
<dbReference type="InterPro" id="IPR045086">
    <property type="entry name" value="OBG_GTPase"/>
</dbReference>
<dbReference type="GO" id="GO:0140680">
    <property type="term" value="F:histone H3K36me/H3K36me2 demethylase activity"/>
    <property type="evidence" value="ECO:0007669"/>
    <property type="project" value="UniProtKB-EC"/>
</dbReference>
<dbReference type="InterPro" id="IPR006169">
    <property type="entry name" value="GTP1_OBG_dom"/>
</dbReference>
<keyword evidence="6" id="KW-0560">Oxidoreductase</keyword>
<feature type="domain" description="OBG-type G" evidence="4">
    <location>
        <begin position="423"/>
        <end position="690"/>
    </location>
</feature>
<evidence type="ECO:0000259" key="5">
    <source>
        <dbReference type="PROSITE" id="PS51883"/>
    </source>
</evidence>
<protein>
    <submittedName>
        <fullName evidence="6">GTPase of the mitochondrial inner membrane that associates with the large ribosomal subunit</fullName>
        <ecNumber evidence="6">1.14.11.27</ecNumber>
    </submittedName>
</protein>
<evidence type="ECO:0000259" key="4">
    <source>
        <dbReference type="PROSITE" id="PS51710"/>
    </source>
</evidence>
<dbReference type="SUPFAM" id="SSF52540">
    <property type="entry name" value="P-loop containing nucleoside triphosphate hydrolases"/>
    <property type="match status" value="1"/>
</dbReference>
<name>A0ABR0LZ16_9PEZI</name>
<comment type="caution">
    <text evidence="6">The sequence shown here is derived from an EMBL/GenBank/DDBJ whole genome shotgun (WGS) entry which is preliminary data.</text>
</comment>
<feature type="region of interest" description="Disordered" evidence="3">
    <location>
        <begin position="304"/>
        <end position="324"/>
    </location>
</feature>
<dbReference type="InterPro" id="IPR036726">
    <property type="entry name" value="GTP1_OBG_dom_sf"/>
</dbReference>
<evidence type="ECO:0000256" key="2">
    <source>
        <dbReference type="ARBA" id="ARBA00023134"/>
    </source>
</evidence>
<feature type="region of interest" description="Disordered" evidence="3">
    <location>
        <begin position="144"/>
        <end position="183"/>
    </location>
</feature>
<proteinExistence type="predicted"/>
<dbReference type="Gene3D" id="2.70.210.12">
    <property type="entry name" value="GTP1/OBG domain"/>
    <property type="match status" value="1"/>
</dbReference>
<dbReference type="Gene3D" id="3.40.50.300">
    <property type="entry name" value="P-loop containing nucleotide triphosphate hydrolases"/>
    <property type="match status" value="1"/>
</dbReference>
<feature type="compositionally biased region" description="Basic and acidic residues" evidence="3">
    <location>
        <begin position="166"/>
        <end position="176"/>
    </location>
</feature>
<keyword evidence="7" id="KW-1185">Reference proteome</keyword>